<comment type="caution">
    <text evidence="2">The sequence shown here is derived from an EMBL/GenBank/DDBJ whole genome shotgun (WGS) entry which is preliminary data.</text>
</comment>
<evidence type="ECO:0000313" key="2">
    <source>
        <dbReference type="EMBL" id="OGG54260.1"/>
    </source>
</evidence>
<accession>A0A1F6CYX0</accession>
<evidence type="ECO:0000313" key="3">
    <source>
        <dbReference type="Proteomes" id="UP000176863"/>
    </source>
</evidence>
<evidence type="ECO:0000256" key="1">
    <source>
        <dbReference type="SAM" id="MobiDB-lite"/>
    </source>
</evidence>
<dbReference type="AlphaFoldDB" id="A0A1F6CYX0"/>
<feature type="region of interest" description="Disordered" evidence="1">
    <location>
        <begin position="77"/>
        <end position="96"/>
    </location>
</feature>
<protein>
    <submittedName>
        <fullName evidence="2">Uncharacterized protein</fullName>
    </submittedName>
</protein>
<organism evidence="2 3">
    <name type="scientific">Candidatus Kaiserbacteria bacterium RIFCSPHIGHO2_01_FULL_53_29</name>
    <dbReference type="NCBI Taxonomy" id="1798480"/>
    <lineage>
        <taxon>Bacteria</taxon>
        <taxon>Candidatus Kaiseribacteriota</taxon>
    </lineage>
</organism>
<gene>
    <name evidence="2" type="ORF">A2851_01180</name>
</gene>
<name>A0A1F6CYX0_9BACT</name>
<sequence length="115" mass="13203">MHSSRLLLVVFESRPLPFLGILKRKRRPSPLPPIPFFKFPPRKKSEWRGAARREGGTRGTPRVAGFRVATRSERTMQFQATTHAERAKSVPLEKGSRKGYDYTARQDLADELLKK</sequence>
<proteinExistence type="predicted"/>
<dbReference type="STRING" id="1798480.A2851_01180"/>
<dbReference type="Proteomes" id="UP000176863">
    <property type="component" value="Unassembled WGS sequence"/>
</dbReference>
<dbReference type="EMBL" id="MFKT01000001">
    <property type="protein sequence ID" value="OGG54260.1"/>
    <property type="molecule type" value="Genomic_DNA"/>
</dbReference>
<reference evidence="2 3" key="1">
    <citation type="journal article" date="2016" name="Nat. Commun.">
        <title>Thousands of microbial genomes shed light on interconnected biogeochemical processes in an aquifer system.</title>
        <authorList>
            <person name="Anantharaman K."/>
            <person name="Brown C.T."/>
            <person name="Hug L.A."/>
            <person name="Sharon I."/>
            <person name="Castelle C.J."/>
            <person name="Probst A.J."/>
            <person name="Thomas B.C."/>
            <person name="Singh A."/>
            <person name="Wilkins M.J."/>
            <person name="Karaoz U."/>
            <person name="Brodie E.L."/>
            <person name="Williams K.H."/>
            <person name="Hubbard S.S."/>
            <person name="Banfield J.F."/>
        </authorList>
    </citation>
    <scope>NUCLEOTIDE SEQUENCE [LARGE SCALE GENOMIC DNA]</scope>
</reference>